<feature type="region of interest" description="Disordered" evidence="1">
    <location>
        <begin position="333"/>
        <end position="373"/>
    </location>
</feature>
<dbReference type="EMBL" id="MU250528">
    <property type="protein sequence ID" value="KAG7449273.1"/>
    <property type="molecule type" value="Genomic_DNA"/>
</dbReference>
<feature type="compositionally biased region" description="Basic residues" evidence="1">
    <location>
        <begin position="256"/>
        <end position="275"/>
    </location>
</feature>
<accession>A0A9P7VZ69</accession>
<dbReference type="RefSeq" id="XP_043042773.1">
    <property type="nucleotide sequence ID" value="XM_043181831.1"/>
</dbReference>
<evidence type="ECO:0000313" key="2">
    <source>
        <dbReference type="EMBL" id="KAG7449273.1"/>
    </source>
</evidence>
<evidence type="ECO:0000256" key="1">
    <source>
        <dbReference type="SAM" id="MobiDB-lite"/>
    </source>
</evidence>
<name>A0A9P7VZ69_9AGAR</name>
<dbReference type="OrthoDB" id="3240950at2759"/>
<gene>
    <name evidence="2" type="ORF">BT62DRAFT_675314</name>
</gene>
<protein>
    <submittedName>
        <fullName evidence="2">Uncharacterized protein</fullName>
    </submittedName>
</protein>
<keyword evidence="3" id="KW-1185">Reference proteome</keyword>
<dbReference type="AlphaFoldDB" id="A0A9P7VZ69"/>
<reference evidence="2" key="1">
    <citation type="submission" date="2020-11" db="EMBL/GenBank/DDBJ databases">
        <title>Adaptations for nitrogen fixation in a non-lichenized fungal sporocarp promotes dispersal by wood-feeding termites.</title>
        <authorList>
            <consortium name="DOE Joint Genome Institute"/>
            <person name="Koch R.A."/>
            <person name="Yoon G."/>
            <person name="Arayal U."/>
            <person name="Lail K."/>
            <person name="Amirebrahimi M."/>
            <person name="Labutti K."/>
            <person name="Lipzen A."/>
            <person name="Riley R."/>
            <person name="Barry K."/>
            <person name="Henrissat B."/>
            <person name="Grigoriev I.V."/>
            <person name="Herr J.R."/>
            <person name="Aime M.C."/>
        </authorList>
    </citation>
    <scope>NUCLEOTIDE SEQUENCE</scope>
    <source>
        <strain evidence="2">MCA 3950</strain>
    </source>
</reference>
<feature type="compositionally biased region" description="Polar residues" evidence="1">
    <location>
        <begin position="66"/>
        <end position="75"/>
    </location>
</feature>
<feature type="compositionally biased region" description="Polar residues" evidence="1">
    <location>
        <begin position="32"/>
        <end position="55"/>
    </location>
</feature>
<feature type="region of interest" description="Disordered" evidence="1">
    <location>
        <begin position="32"/>
        <end position="84"/>
    </location>
</feature>
<sequence>MRFDIFKRLGGRNSLSRFPMAEDSAMDVWNDYPQTYEGSRNPQGSVHSRTQASGESNRRRRLQKRASGSQKSQPQYRRASRGIGYSTTITEPMESFEILPNPETEVGVYHHNPDGSSPTSSPRRLYYEDFSAEDLTEDSHGLTRSYPKLTDTLHPQMSSRRQGVEHQPTQIPVDEEGYSRRPSSLGYSQIEGPILPSLFDGHPSRPPTSDSSSFNYDHSDPMLQDVPRSKPVYHDPEMGVSPSVPVHHSHTEERHPRRHTHHSRSHHHKRSRRRNSHDQERKKPSTYYIVPGGMRVIFRDREGNEITRVGNWTETRQKHISPIVVQDENGNVLYRSDSGSQSSNSPLPPRTPPAAAWQDKECPNCTRQRSSNALRQSDLRSYISYPRDERPNIVLIDGEGQQIPL</sequence>
<dbReference type="Proteomes" id="UP000812287">
    <property type="component" value="Unassembled WGS sequence"/>
</dbReference>
<evidence type="ECO:0000313" key="3">
    <source>
        <dbReference type="Proteomes" id="UP000812287"/>
    </source>
</evidence>
<comment type="caution">
    <text evidence="2">The sequence shown here is derived from an EMBL/GenBank/DDBJ whole genome shotgun (WGS) entry which is preliminary data.</text>
</comment>
<proteinExistence type="predicted"/>
<organism evidence="2 3">
    <name type="scientific">Guyanagaster necrorhizus</name>
    <dbReference type="NCBI Taxonomy" id="856835"/>
    <lineage>
        <taxon>Eukaryota</taxon>
        <taxon>Fungi</taxon>
        <taxon>Dikarya</taxon>
        <taxon>Basidiomycota</taxon>
        <taxon>Agaricomycotina</taxon>
        <taxon>Agaricomycetes</taxon>
        <taxon>Agaricomycetidae</taxon>
        <taxon>Agaricales</taxon>
        <taxon>Marasmiineae</taxon>
        <taxon>Physalacriaceae</taxon>
        <taxon>Guyanagaster</taxon>
    </lineage>
</organism>
<dbReference type="GeneID" id="66104127"/>
<feature type="compositionally biased region" description="Polar residues" evidence="1">
    <location>
        <begin position="207"/>
        <end position="216"/>
    </location>
</feature>
<feature type="region of interest" description="Disordered" evidence="1">
    <location>
        <begin position="156"/>
        <end position="289"/>
    </location>
</feature>